<organism evidence="1 2">
    <name type="scientific">Corallococcus exiguus</name>
    <dbReference type="NCBI Taxonomy" id="83462"/>
    <lineage>
        <taxon>Bacteria</taxon>
        <taxon>Pseudomonadati</taxon>
        <taxon>Myxococcota</taxon>
        <taxon>Myxococcia</taxon>
        <taxon>Myxococcales</taxon>
        <taxon>Cystobacterineae</taxon>
        <taxon>Myxococcaceae</taxon>
        <taxon>Corallococcus</taxon>
    </lineage>
</organism>
<dbReference type="Proteomes" id="UP000537825">
    <property type="component" value="Unassembled WGS sequence"/>
</dbReference>
<comment type="caution">
    <text evidence="1">The sequence shown here is derived from an EMBL/GenBank/DDBJ whole genome shotgun (WGS) entry which is preliminary data.</text>
</comment>
<dbReference type="RefSeq" id="WP_139922966.1">
    <property type="nucleotide sequence ID" value="NZ_CBCSLE010000133.1"/>
</dbReference>
<dbReference type="AlphaFoldDB" id="A0A7X5BWS4"/>
<sequence>MTYARKNSGSKSIIAGLLLAATALTGCGEDDIQRKYQGTYELDLQLDTGAKVAEGDLDVGFNVYNDDEAIISMNKLLCTLSATYNGKVAGPGAEGGEVEFELLRDVRPDQILACPVPAELGENLWLQFRLGTGRVENQQLTIGYSGTVQQGTLEELAAGGGTRVGSFGYTFLGNEVALP</sequence>
<proteinExistence type="predicted"/>
<gene>
    <name evidence="1" type="ORF">GTZ93_32270</name>
</gene>
<reference evidence="1 2" key="1">
    <citation type="submission" date="2020-01" db="EMBL/GenBank/DDBJ databases">
        <title>The draft genome sequence of Corallococcus exiguus DSM 14696.</title>
        <authorList>
            <person name="Zhang X."/>
            <person name="Zhu H."/>
        </authorList>
    </citation>
    <scope>NUCLEOTIDE SEQUENCE [LARGE SCALE GENOMIC DNA]</scope>
    <source>
        <strain evidence="1 2">DSM 14696</strain>
    </source>
</reference>
<accession>A0A7X5BWS4</accession>
<name>A0A7X5BWS4_9BACT</name>
<protein>
    <recommendedName>
        <fullName evidence="3">Lipoprotein</fullName>
    </recommendedName>
</protein>
<evidence type="ECO:0000313" key="2">
    <source>
        <dbReference type="Proteomes" id="UP000537825"/>
    </source>
</evidence>
<keyword evidence="2" id="KW-1185">Reference proteome</keyword>
<dbReference type="EMBL" id="JAAAPK010000010">
    <property type="protein sequence ID" value="NBC44488.1"/>
    <property type="molecule type" value="Genomic_DNA"/>
</dbReference>
<evidence type="ECO:0008006" key="3">
    <source>
        <dbReference type="Google" id="ProtNLM"/>
    </source>
</evidence>
<evidence type="ECO:0000313" key="1">
    <source>
        <dbReference type="EMBL" id="NBC44488.1"/>
    </source>
</evidence>
<dbReference type="PROSITE" id="PS51257">
    <property type="entry name" value="PROKAR_LIPOPROTEIN"/>
    <property type="match status" value="1"/>
</dbReference>